<evidence type="ECO:0000313" key="1">
    <source>
        <dbReference type="EMBL" id="KAI0045707.1"/>
    </source>
</evidence>
<protein>
    <submittedName>
        <fullName evidence="1">Uncharacterized protein</fullName>
    </submittedName>
</protein>
<dbReference type="EMBL" id="MU275944">
    <property type="protein sequence ID" value="KAI0045707.1"/>
    <property type="molecule type" value="Genomic_DNA"/>
</dbReference>
<accession>A0ACB8RPB1</accession>
<reference evidence="1" key="1">
    <citation type="submission" date="2021-02" db="EMBL/GenBank/DDBJ databases">
        <authorList>
            <consortium name="DOE Joint Genome Institute"/>
            <person name="Ahrendt S."/>
            <person name="Looney B.P."/>
            <person name="Miyauchi S."/>
            <person name="Morin E."/>
            <person name="Drula E."/>
            <person name="Courty P.E."/>
            <person name="Chicoki N."/>
            <person name="Fauchery L."/>
            <person name="Kohler A."/>
            <person name="Kuo A."/>
            <person name="Labutti K."/>
            <person name="Pangilinan J."/>
            <person name="Lipzen A."/>
            <person name="Riley R."/>
            <person name="Andreopoulos W."/>
            <person name="He G."/>
            <person name="Johnson J."/>
            <person name="Barry K.W."/>
            <person name="Grigoriev I.V."/>
            <person name="Nagy L."/>
            <person name="Hibbett D."/>
            <person name="Henrissat B."/>
            <person name="Matheny P.B."/>
            <person name="Labbe J."/>
            <person name="Martin F."/>
        </authorList>
    </citation>
    <scope>NUCLEOTIDE SEQUENCE</scope>
    <source>
        <strain evidence="1">FP105234-sp</strain>
    </source>
</reference>
<reference evidence="1" key="2">
    <citation type="journal article" date="2022" name="New Phytol.">
        <title>Evolutionary transition to the ectomycorrhizal habit in the genomes of a hyperdiverse lineage of mushroom-forming fungi.</title>
        <authorList>
            <person name="Looney B."/>
            <person name="Miyauchi S."/>
            <person name="Morin E."/>
            <person name="Drula E."/>
            <person name="Courty P.E."/>
            <person name="Kohler A."/>
            <person name="Kuo A."/>
            <person name="LaButti K."/>
            <person name="Pangilinan J."/>
            <person name="Lipzen A."/>
            <person name="Riley R."/>
            <person name="Andreopoulos W."/>
            <person name="He G."/>
            <person name="Johnson J."/>
            <person name="Nolan M."/>
            <person name="Tritt A."/>
            <person name="Barry K.W."/>
            <person name="Grigoriev I.V."/>
            <person name="Nagy L.G."/>
            <person name="Hibbett D."/>
            <person name="Henrissat B."/>
            <person name="Matheny P.B."/>
            <person name="Labbe J."/>
            <person name="Martin F.M."/>
        </authorList>
    </citation>
    <scope>NUCLEOTIDE SEQUENCE</scope>
    <source>
        <strain evidence="1">FP105234-sp</strain>
    </source>
</reference>
<keyword evidence="2" id="KW-1185">Reference proteome</keyword>
<comment type="caution">
    <text evidence="1">The sequence shown here is derived from an EMBL/GenBank/DDBJ whole genome shotgun (WGS) entry which is preliminary data.</text>
</comment>
<gene>
    <name evidence="1" type="ORF">FA95DRAFT_95284</name>
</gene>
<dbReference type="Proteomes" id="UP000814033">
    <property type="component" value="Unassembled WGS sequence"/>
</dbReference>
<name>A0ACB8RPB1_9AGAM</name>
<evidence type="ECO:0000313" key="2">
    <source>
        <dbReference type="Proteomes" id="UP000814033"/>
    </source>
</evidence>
<sequence>MSPQRLRAVSLCLFLERSPSGQRCETCYYITWIKTRFAFPYLVFVAPGCWLFTSALGYSSGLPYRKYHSGVHNSQSLLFS</sequence>
<organism evidence="1 2">
    <name type="scientific">Auriscalpium vulgare</name>
    <dbReference type="NCBI Taxonomy" id="40419"/>
    <lineage>
        <taxon>Eukaryota</taxon>
        <taxon>Fungi</taxon>
        <taxon>Dikarya</taxon>
        <taxon>Basidiomycota</taxon>
        <taxon>Agaricomycotina</taxon>
        <taxon>Agaricomycetes</taxon>
        <taxon>Russulales</taxon>
        <taxon>Auriscalpiaceae</taxon>
        <taxon>Auriscalpium</taxon>
    </lineage>
</organism>
<proteinExistence type="predicted"/>